<proteinExistence type="predicted"/>
<dbReference type="Proteomes" id="UP000266305">
    <property type="component" value="Unassembled WGS sequence"/>
</dbReference>
<feature type="non-terminal residue" evidence="1">
    <location>
        <position position="61"/>
    </location>
</feature>
<dbReference type="InterPro" id="IPR036148">
    <property type="entry name" value="MmgE/PrpD_sf"/>
</dbReference>
<reference evidence="1 2" key="1">
    <citation type="submission" date="2018-08" db="EMBL/GenBank/DDBJ databases">
        <title>Draft genome sequence of Rhodobacter sphaeroides FY.</title>
        <authorList>
            <person name="Rayyan A."/>
            <person name="Meyer T.E."/>
            <person name="Kyndt J.A."/>
        </authorList>
    </citation>
    <scope>NUCLEOTIDE SEQUENCE [LARGE SCALE GENOMIC DNA]</scope>
    <source>
        <strain evidence="1 2">FY</strain>
    </source>
</reference>
<organism evidence="1 2">
    <name type="scientific">Cereibacter sphaeroides</name>
    <name type="common">Rhodobacter sphaeroides</name>
    <dbReference type="NCBI Taxonomy" id="1063"/>
    <lineage>
        <taxon>Bacteria</taxon>
        <taxon>Pseudomonadati</taxon>
        <taxon>Pseudomonadota</taxon>
        <taxon>Alphaproteobacteria</taxon>
        <taxon>Rhodobacterales</taxon>
        <taxon>Paracoccaceae</taxon>
        <taxon>Cereibacter</taxon>
    </lineage>
</organism>
<sequence>MNEHVRDTSDLQGLTRRFAKLAATLRYEDLPAPVQEKAKLIIRDGVGNQIAASAISEAAIA</sequence>
<dbReference type="Gene3D" id="1.10.4100.10">
    <property type="entry name" value="2-methylcitrate dehydratase PrpD"/>
    <property type="match status" value="1"/>
</dbReference>
<dbReference type="GO" id="GO:0016829">
    <property type="term" value="F:lyase activity"/>
    <property type="evidence" value="ECO:0007669"/>
    <property type="project" value="InterPro"/>
</dbReference>
<name>A0AAX1UE83_CERSP</name>
<comment type="caution">
    <text evidence="1">The sequence shown here is derived from an EMBL/GenBank/DDBJ whole genome shotgun (WGS) entry which is preliminary data.</text>
</comment>
<dbReference type="InterPro" id="IPR042183">
    <property type="entry name" value="MmgE/PrpD_sf_1"/>
</dbReference>
<accession>A0AAX1UE83</accession>
<dbReference type="SUPFAM" id="SSF103378">
    <property type="entry name" value="2-methylcitrate dehydratase PrpD"/>
    <property type="match status" value="1"/>
</dbReference>
<evidence type="ECO:0000313" key="1">
    <source>
        <dbReference type="EMBL" id="RHZ90415.1"/>
    </source>
</evidence>
<evidence type="ECO:0000313" key="2">
    <source>
        <dbReference type="Proteomes" id="UP000266305"/>
    </source>
</evidence>
<protein>
    <submittedName>
        <fullName evidence="1">MmgE/PrpD family protein</fullName>
    </submittedName>
</protein>
<dbReference type="EMBL" id="QWGP01000065">
    <property type="protein sequence ID" value="RHZ90415.1"/>
    <property type="molecule type" value="Genomic_DNA"/>
</dbReference>
<gene>
    <name evidence="1" type="ORF">D1114_23380</name>
</gene>
<dbReference type="AlphaFoldDB" id="A0AAX1UE83"/>